<dbReference type="EMBL" id="DS572702">
    <property type="protein sequence ID" value="EGY23423.1"/>
    <property type="molecule type" value="Genomic_DNA"/>
</dbReference>
<evidence type="ECO:0000313" key="1">
    <source>
        <dbReference type="EMBL" id="EGY23423.1"/>
    </source>
</evidence>
<dbReference type="GeneID" id="20706324"/>
<dbReference type="HOGENOM" id="CLU_1760227_0_0_1"/>
<dbReference type="KEGG" id="vda:VDAG_04861"/>
<dbReference type="AlphaFoldDB" id="G2X376"/>
<dbReference type="Proteomes" id="UP000001611">
    <property type="component" value="Chromosome 3"/>
</dbReference>
<sequence>MMDNFSLDDLKDTPFAELAALVSKIKADGPNRFCVDFLRLLYFGSLRHGTAFTKDGEALELKQIGQHIPGIGGLYFLPRLAALQIGQVLFVVLRELETIQIFFKQAMKYWMDFVKKDVNRRKDEHGCDSQRTEKSGEWLDALEKDVGF</sequence>
<gene>
    <name evidence="1" type="ORF">VDAG_04861</name>
</gene>
<keyword evidence="2" id="KW-1185">Reference proteome</keyword>
<proteinExistence type="predicted"/>
<protein>
    <submittedName>
        <fullName evidence="1">Uncharacterized protein</fullName>
    </submittedName>
</protein>
<evidence type="ECO:0000313" key="2">
    <source>
        <dbReference type="Proteomes" id="UP000001611"/>
    </source>
</evidence>
<reference evidence="1 2" key="1">
    <citation type="submission" date="2008-03" db="EMBL/GenBank/DDBJ databases">
        <title>The Genome Sequence of Verticillium dahliae VdLs.17.</title>
        <authorList>
            <consortium name="The Broad Institute Genome Sequencing Platform"/>
            <person name="Ma L.-J.J."/>
            <person name="Klosterman S.J."/>
            <person name="Subbarao K."/>
            <person name="Dobinson K."/>
            <person name="Veronese P."/>
            <person name="Kang S."/>
            <person name="Gold S.E."/>
            <person name="Young S."/>
            <person name="Jaffe D."/>
            <person name="Gnerre S."/>
            <person name="Berlin A."/>
            <person name="Heiman D."/>
            <person name="Hepburn T."/>
            <person name="Sykes S."/>
            <person name="Alvarado L."/>
            <person name="Kodira C.D."/>
            <person name="Lander E."/>
            <person name="Galagan J."/>
            <person name="Nusbaum C."/>
            <person name="Birren B."/>
        </authorList>
    </citation>
    <scope>NUCLEOTIDE SEQUENCE [LARGE SCALE GENOMIC DNA]</scope>
    <source>
        <strain evidence="2">VdLs.17 / ATCC MYA-4575 / FGSC 10137</strain>
    </source>
</reference>
<dbReference type="InParanoid" id="G2X376"/>
<accession>G2X376</accession>
<name>G2X376_VERDV</name>
<organism evidence="1 2">
    <name type="scientific">Verticillium dahliae (strain VdLs.17 / ATCC MYA-4575 / FGSC 10137)</name>
    <name type="common">Verticillium wilt</name>
    <dbReference type="NCBI Taxonomy" id="498257"/>
    <lineage>
        <taxon>Eukaryota</taxon>
        <taxon>Fungi</taxon>
        <taxon>Dikarya</taxon>
        <taxon>Ascomycota</taxon>
        <taxon>Pezizomycotina</taxon>
        <taxon>Sordariomycetes</taxon>
        <taxon>Hypocreomycetidae</taxon>
        <taxon>Glomerellales</taxon>
        <taxon>Plectosphaerellaceae</taxon>
        <taxon>Verticillium</taxon>
    </lineage>
</organism>
<dbReference type="RefSeq" id="XP_009652760.1">
    <property type="nucleotide sequence ID" value="XM_009654465.1"/>
</dbReference>